<accession>A0A8F9TR82</accession>
<keyword evidence="3" id="KW-0489">Methyltransferase</keyword>
<keyword evidence="1" id="KW-0732">Signal</keyword>
<dbReference type="Gene3D" id="3.40.50.150">
    <property type="entry name" value="Vaccinia Virus protein VP39"/>
    <property type="match status" value="1"/>
</dbReference>
<evidence type="ECO:0000256" key="1">
    <source>
        <dbReference type="SAM" id="SignalP"/>
    </source>
</evidence>
<feature type="signal peptide" evidence="1">
    <location>
        <begin position="1"/>
        <end position="21"/>
    </location>
</feature>
<dbReference type="InterPro" id="IPR026913">
    <property type="entry name" value="METTL24"/>
</dbReference>
<dbReference type="GO" id="GO:0032259">
    <property type="term" value="P:methylation"/>
    <property type="evidence" value="ECO:0007669"/>
    <property type="project" value="UniProtKB-KW"/>
</dbReference>
<dbReference type="PANTHER" id="PTHR32026">
    <property type="entry name" value="METHYLTRANSFERASE-LIKE PROTEIN 24"/>
    <property type="match status" value="1"/>
</dbReference>
<dbReference type="SUPFAM" id="SSF53335">
    <property type="entry name" value="S-adenosyl-L-methionine-dependent methyltransferases"/>
    <property type="match status" value="1"/>
</dbReference>
<dbReference type="Pfam" id="PF05050">
    <property type="entry name" value="Methyltransf_21"/>
    <property type="match status" value="1"/>
</dbReference>
<reference evidence="3" key="1">
    <citation type="submission" date="2021-08" db="EMBL/GenBank/DDBJ databases">
        <title>Genome of a novel bacterium of the phylum Verrucomicrobia, Oleiharenicola sp. KSB-15.</title>
        <authorList>
            <person name="Chung J.-H."/>
            <person name="Ahn J.-H."/>
            <person name="Yoon Y."/>
            <person name="Kim D.-Y."/>
            <person name="An S.-H."/>
            <person name="Park I."/>
            <person name="Yeon J."/>
        </authorList>
    </citation>
    <scope>NUCLEOTIDE SEQUENCE</scope>
    <source>
        <strain evidence="3">KSB-15</strain>
    </source>
</reference>
<dbReference type="Proteomes" id="UP000825051">
    <property type="component" value="Chromosome"/>
</dbReference>
<evidence type="ECO:0000313" key="4">
    <source>
        <dbReference type="Proteomes" id="UP000825051"/>
    </source>
</evidence>
<keyword evidence="4" id="KW-1185">Reference proteome</keyword>
<evidence type="ECO:0000259" key="2">
    <source>
        <dbReference type="Pfam" id="PF05050"/>
    </source>
</evidence>
<evidence type="ECO:0000313" key="3">
    <source>
        <dbReference type="EMBL" id="QYM77520.1"/>
    </source>
</evidence>
<sequence>MSKLKAAFVIRALLFCRRFLAYDLIARERVRGIPTQRLGSADCGWTVPREFPGQGDVCFCFGAGEDISFDVALHRSRRCIVHTFDPTPRAIAHHASLPSAERNAVSFHTIGIWTENRTMQFFAPAEKDHVSHSLVSLQSDRVGFSADCKTLATLTEELGGAAPQLIKMDIEGAEMQVLDSVIAAGSPQILLVEFDELTPLSSTKNWVRVRAAIRRILARGYEIYSVDRNNYGFIRR</sequence>
<proteinExistence type="predicted"/>
<dbReference type="NCBIfam" id="TIGR01444">
    <property type="entry name" value="fkbM_fam"/>
    <property type="match status" value="1"/>
</dbReference>
<name>A0A8F9TR82_9BACT</name>
<feature type="domain" description="Methyltransferase FkbM" evidence="2">
    <location>
        <begin position="74"/>
        <end position="197"/>
    </location>
</feature>
<dbReference type="GO" id="GO:0008168">
    <property type="term" value="F:methyltransferase activity"/>
    <property type="evidence" value="ECO:0007669"/>
    <property type="project" value="UniProtKB-KW"/>
</dbReference>
<dbReference type="PANTHER" id="PTHR32026:SF10">
    <property type="entry name" value="METHYLTRANSFERASE-LIKE PROTEIN 24-RELATED"/>
    <property type="match status" value="1"/>
</dbReference>
<dbReference type="AlphaFoldDB" id="A0A8F9TR82"/>
<dbReference type="KEGG" id="ole:K0B96_09270"/>
<protein>
    <submittedName>
        <fullName evidence="3">FkbM family methyltransferase</fullName>
    </submittedName>
</protein>
<organism evidence="3 4">
    <name type="scientific">Horticoccus luteus</name>
    <dbReference type="NCBI Taxonomy" id="2862869"/>
    <lineage>
        <taxon>Bacteria</taxon>
        <taxon>Pseudomonadati</taxon>
        <taxon>Verrucomicrobiota</taxon>
        <taxon>Opitutia</taxon>
        <taxon>Opitutales</taxon>
        <taxon>Opitutaceae</taxon>
        <taxon>Horticoccus</taxon>
    </lineage>
</organism>
<keyword evidence="3" id="KW-0808">Transferase</keyword>
<gene>
    <name evidence="3" type="ORF">K0B96_09270</name>
</gene>
<feature type="chain" id="PRO_5034898427" evidence="1">
    <location>
        <begin position="22"/>
        <end position="236"/>
    </location>
</feature>
<dbReference type="EMBL" id="CP080507">
    <property type="protein sequence ID" value="QYM77520.1"/>
    <property type="molecule type" value="Genomic_DNA"/>
</dbReference>
<dbReference type="InterPro" id="IPR029063">
    <property type="entry name" value="SAM-dependent_MTases_sf"/>
</dbReference>
<dbReference type="RefSeq" id="WP_220160625.1">
    <property type="nucleotide sequence ID" value="NZ_CP080507.1"/>
</dbReference>
<dbReference type="InterPro" id="IPR006342">
    <property type="entry name" value="FkbM_mtfrase"/>
</dbReference>